<name>A0A1B2LWA2_9GAMM</name>
<dbReference type="OrthoDB" id="2646363at2"/>
<dbReference type="EMBL" id="CP016895">
    <property type="protein sequence ID" value="AOA57169.1"/>
    <property type="molecule type" value="Genomic_DNA"/>
</dbReference>
<evidence type="ECO:0000313" key="1">
    <source>
        <dbReference type="EMBL" id="AOA57169.1"/>
    </source>
</evidence>
<dbReference type="KEGG" id="ala:BFG52_01575"/>
<dbReference type="AlphaFoldDB" id="A0A1B2LWA2"/>
<proteinExistence type="predicted"/>
<dbReference type="RefSeq" id="WP_067551697.1">
    <property type="nucleotide sequence ID" value="NZ_CP016895.1"/>
</dbReference>
<gene>
    <name evidence="1" type="ORF">BFG52_01575</name>
</gene>
<dbReference type="STRING" id="1789224.BFG52_01575"/>
<accession>A0A1B2LWA2</accession>
<protein>
    <recommendedName>
        <fullName evidence="3">DUF697 domain-containing protein</fullName>
    </recommendedName>
</protein>
<keyword evidence="2" id="KW-1185">Reference proteome</keyword>
<reference evidence="1 2" key="1">
    <citation type="submission" date="2016-08" db="EMBL/GenBank/DDBJ databases">
        <authorList>
            <person name="Seilhamer J.J."/>
        </authorList>
    </citation>
    <scope>NUCLEOTIDE SEQUENCE [LARGE SCALE GENOMIC DNA]</scope>
    <source>
        <strain evidence="1 2">BRTC-1</strain>
    </source>
</reference>
<sequence length="182" mass="20273">MKIDNISKSIDPSLNLEQVRQDCLDMVQKRSYISAGVAVVPIPFFDVLIDVSMLSQLIPEINSRFGLAPEQVSVYDPETKKVHWNELRKRGIEFSGFILARTAIKKSINNFVTKMLAKQVTKFVPLGGQAVAAGMGYAVMKKIASAHVEDCYKLAKDIQNKQFKQTVAHPAVAHQDPTQKQS</sequence>
<evidence type="ECO:0008006" key="3">
    <source>
        <dbReference type="Google" id="ProtNLM"/>
    </source>
</evidence>
<organism evidence="1 2">
    <name type="scientific">Acinetobacter larvae</name>
    <dbReference type="NCBI Taxonomy" id="1789224"/>
    <lineage>
        <taxon>Bacteria</taxon>
        <taxon>Pseudomonadati</taxon>
        <taxon>Pseudomonadota</taxon>
        <taxon>Gammaproteobacteria</taxon>
        <taxon>Moraxellales</taxon>
        <taxon>Moraxellaceae</taxon>
        <taxon>Acinetobacter</taxon>
    </lineage>
</organism>
<dbReference type="Proteomes" id="UP000093391">
    <property type="component" value="Chromosome"/>
</dbReference>
<evidence type="ECO:0000313" key="2">
    <source>
        <dbReference type="Proteomes" id="UP000093391"/>
    </source>
</evidence>